<evidence type="ECO:0000313" key="8">
    <source>
        <dbReference type="WBParaSite" id="HPBE_0001781401-mRNA-1"/>
    </source>
</evidence>
<evidence type="ECO:0000256" key="3">
    <source>
        <dbReference type="ARBA" id="ARBA00022806"/>
    </source>
</evidence>
<dbReference type="Gene3D" id="3.40.50.300">
    <property type="entry name" value="P-loop containing nucleotide triphosphate hydrolases"/>
    <property type="match status" value="1"/>
</dbReference>
<evidence type="ECO:0000313" key="7">
    <source>
        <dbReference type="Proteomes" id="UP000050761"/>
    </source>
</evidence>
<dbReference type="GO" id="GO:0016787">
    <property type="term" value="F:hydrolase activity"/>
    <property type="evidence" value="ECO:0007669"/>
    <property type="project" value="UniProtKB-KW"/>
</dbReference>
<dbReference type="Proteomes" id="UP000050761">
    <property type="component" value="Unassembled WGS sequence"/>
</dbReference>
<sequence length="186" mass="21094">MRSNCRLTFLFVNVAGYSQRTATEFHFTSSGAQACGDTIRLLLDTAILPESIAVITFYKKQYRLMKSYAQNKDIELFTVDSVRSSEDIGILLTTRLHFEADRTKFLNGPRRMNVAITSSKHDLIILGHELPDPPAKLGTTYTMGTRSRCDRQVLRAGQLLPVKNHRGHPPQSVLPIFSFFHFLLYS</sequence>
<reference evidence="6 7" key="1">
    <citation type="submission" date="2018-11" db="EMBL/GenBank/DDBJ databases">
        <authorList>
            <consortium name="Pathogen Informatics"/>
        </authorList>
    </citation>
    <scope>NUCLEOTIDE SEQUENCE [LARGE SCALE GENOMIC DNA]</scope>
</reference>
<keyword evidence="2" id="KW-0378">Hydrolase</keyword>
<evidence type="ECO:0000256" key="2">
    <source>
        <dbReference type="ARBA" id="ARBA00022801"/>
    </source>
</evidence>
<reference evidence="8" key="2">
    <citation type="submission" date="2019-09" db="UniProtKB">
        <authorList>
            <consortium name="WormBaseParasite"/>
        </authorList>
    </citation>
    <scope>IDENTIFICATION</scope>
</reference>
<evidence type="ECO:0000256" key="4">
    <source>
        <dbReference type="ARBA" id="ARBA00022840"/>
    </source>
</evidence>
<dbReference type="WBParaSite" id="HPBE_0001781401-mRNA-1">
    <property type="protein sequence ID" value="HPBE_0001781401-mRNA-1"/>
    <property type="gene ID" value="HPBE_0001781401"/>
</dbReference>
<dbReference type="SUPFAM" id="SSF52540">
    <property type="entry name" value="P-loop containing nucleoside triphosphate hydrolases"/>
    <property type="match status" value="1"/>
</dbReference>
<organism evidence="7 8">
    <name type="scientific">Heligmosomoides polygyrus</name>
    <name type="common">Parasitic roundworm</name>
    <dbReference type="NCBI Taxonomy" id="6339"/>
    <lineage>
        <taxon>Eukaryota</taxon>
        <taxon>Metazoa</taxon>
        <taxon>Ecdysozoa</taxon>
        <taxon>Nematoda</taxon>
        <taxon>Chromadorea</taxon>
        <taxon>Rhabditida</taxon>
        <taxon>Rhabditina</taxon>
        <taxon>Rhabditomorpha</taxon>
        <taxon>Strongyloidea</taxon>
        <taxon>Heligmosomidae</taxon>
        <taxon>Heligmosomoides</taxon>
    </lineage>
</organism>
<dbReference type="InterPro" id="IPR050534">
    <property type="entry name" value="Coronavir_polyprotein_1ab"/>
</dbReference>
<dbReference type="InterPro" id="IPR027417">
    <property type="entry name" value="P-loop_NTPase"/>
</dbReference>
<keyword evidence="4" id="KW-0067">ATP-binding</keyword>
<dbReference type="GO" id="GO:0043139">
    <property type="term" value="F:5'-3' DNA helicase activity"/>
    <property type="evidence" value="ECO:0007669"/>
    <property type="project" value="TreeGrafter"/>
</dbReference>
<keyword evidence="3" id="KW-0347">Helicase</keyword>
<name>A0A183G7N3_HELPZ</name>
<dbReference type="PANTHER" id="PTHR43788:SF16">
    <property type="entry name" value="HELICASE WITH ZINC FINGER 2"/>
    <property type="match status" value="1"/>
</dbReference>
<feature type="domain" description="DNA2/NAM7 helicase-like C-terminal" evidence="5">
    <location>
        <begin position="7"/>
        <end position="129"/>
    </location>
</feature>
<evidence type="ECO:0000313" key="6">
    <source>
        <dbReference type="EMBL" id="VDP09955.1"/>
    </source>
</evidence>
<dbReference type="Pfam" id="PF13087">
    <property type="entry name" value="AAA_12"/>
    <property type="match status" value="1"/>
</dbReference>
<protein>
    <submittedName>
        <fullName evidence="8">AAA_12 domain-containing protein</fullName>
    </submittedName>
</protein>
<accession>A0A3P8BUE5</accession>
<evidence type="ECO:0000256" key="1">
    <source>
        <dbReference type="ARBA" id="ARBA00022741"/>
    </source>
</evidence>
<accession>A0A183G7N3</accession>
<dbReference type="InterPro" id="IPR041679">
    <property type="entry name" value="DNA2/NAM7-like_C"/>
</dbReference>
<proteinExistence type="predicted"/>
<dbReference type="PANTHER" id="PTHR43788">
    <property type="entry name" value="DNA2/NAM7 HELICASE FAMILY MEMBER"/>
    <property type="match status" value="1"/>
</dbReference>
<dbReference type="EMBL" id="UZAH01030276">
    <property type="protein sequence ID" value="VDP09955.1"/>
    <property type="molecule type" value="Genomic_DNA"/>
</dbReference>
<dbReference type="AlphaFoldDB" id="A0A183G7N3"/>
<dbReference type="PROSITE" id="PS51257">
    <property type="entry name" value="PROKAR_LIPOPROTEIN"/>
    <property type="match status" value="1"/>
</dbReference>
<dbReference type="GO" id="GO:0005524">
    <property type="term" value="F:ATP binding"/>
    <property type="evidence" value="ECO:0007669"/>
    <property type="project" value="UniProtKB-KW"/>
</dbReference>
<keyword evidence="7" id="KW-1185">Reference proteome</keyword>
<evidence type="ECO:0000259" key="5">
    <source>
        <dbReference type="Pfam" id="PF13087"/>
    </source>
</evidence>
<keyword evidence="1" id="KW-0547">Nucleotide-binding</keyword>
<gene>
    <name evidence="6" type="ORF">HPBE_LOCUS17813</name>
</gene>